<evidence type="ECO:0000259" key="6">
    <source>
        <dbReference type="SMART" id="SM00237"/>
    </source>
</evidence>
<dbReference type="HOGENOM" id="CLU_000161_0_0_3"/>
<sequence length="3697" mass="405227">MTAIVQRTTSVSFGMVSELTVAGETVNLILEKIEDRNVTVYQGGMIAGQRLYVVALLEELIPELDAPDSIQNLAITKMAVELRPDKGAFSFEAAIENAWSITLDSGPTLSIEQLALSVSSVKSSGSTNGSQQNTAESLSQQRKLSFEGLFELFGGEFAVKVAHQFSSQSGIIASQWAFSATAENISITEVIKAFGFSQDKLDEYGLRDLVVSLAFALQQTRYQDNSTQIVESRYTFTGSMDWDTGIALVPGEETLQIQAAIEIAKTSSQGSGGTSTTLKGAIAGTVKASIPFFDTLQLSVIYTFSQTSSTSSSGRSSQALANRTGELIFQLQISTLLLSAVYTNINNRKLLRFSVSLVSGKNPTIGDLIAYIVSVYDSSIIDFELDPPWDEFAKEEIALDKFSLEIDLTDKSITISYKATLNVLIAKVSNVGLSYQFGTKSSQVSTQQNNARTASNKKIAIAVDLSIPGEPKKRVQWDPVNENPPEVPSTKAPIFELKFLALGQRVAFAPEIVQQARTIEQFTTVMRQTLVPLPPIKRRQNPLTALQQSLPSAVSSDPTQPIQFSGQPIQFSAESGWLIGAQFVILGSIEISIIFNDPFIYGLRISLSGPPVQSFAGFEFEILYRRISDTVGVYRSELVLPDTMRYIDFGAVHITLPVVAIEIYTNGDFGIDVGFPWGGDFSRSIAVNVGIFLGLGGFYFNKLSAETATSVPDIVSGTFDPVLEFGIGLQVGLGKIINKGPLRAEFSITMQGLLQGVFATYNPTDTNEKKATYYRIQGGVAIVGRIYGVVDFKVIQVDVEVLVKVAVLFVVEVYKAIQVALVAKVSVKASIKVGFVRIRFKFKLTVREQFVLGSDTTPPWQLAAVSGGAMAPPDPVFTARAQTLRPSMQKNARANRSFAFAKAQATSSTGTVTNATTTNVTTTNVTTETSGGRSLRWDDGTTGIKLEILTDQVRPETVKDGKLRLDIYFQPSFTKTETGVSGIGLLFMENSIPLDDSNSTTEDSNSTTGDSNSTTGDSNSTTGDSNSTTGDINTDNDTDFDELVKALFKWVIYAYLSDSERNALNIDTSAVNVDDQVLTLELLEDVYTLFVNYLEEEPADEFWAPLIRFLSTNFIFDITDRPINETDTNNTDTNNTDTNKTDTNNTDTNETDPTISGTIFPMFPQLEMELKDGADTVLNTVDFDSTKYSPAQIKAIQTYFQSSNYNHNQSTEEVLGQIPTNDSSAELAIAELLFIDYFTLIIRSAVQLGIDHVRDKQEGVDENGTITLGTLLTNFNGGESFQSLAGMTSRFLLHGLRLPTFTGSTTTIDGQQAAYLGTGQQFTVTVTRTVSGTEGDSETVTITPNEIRLFKPDTLTWIRLIDDPSENSDSATLTPELNYPFPDTGTYNTITLIQQLDEAETSGILPTTPPTLLEFYNPTNQQYTIRQKINATSNNLLWELPSGLCDYLKSTSAQRSLTLFYNQQSVQDGETLNTAEGETLDTAEGETLDTAEIEAGYTWATKLTLEIRQVSTSDGSGFLPTVYAIERIETASRQLLQDILTANVTPTTLTLLYLDDSGDSKVLTRDGSADVLMLKTNLSLDSGDNRTVTLDLSTNFLPFLTLVQESTVVNSEGYYLNYSYEQKGLPDSLFADGDTAQVTLLMTFSSTPASYHNCLEIPSDHSQFSTLNDEVSEIFATSSETINVLRIPAGNLGFRLTRTAIEPQDNDTATDEIQNLYQLLSYQLPSTIEAEEETGQDRLPIGPIEEDEDDTTWVYEKVLPVYALTTAAKNTPSQALPEILKDTLNPYYGIGDTFKLDFRWQDIYGNRLGSDGNFAEGISQKLGYFDPIFGINQWPSVGESYQITSKDDKTANLILELVLDQSKYIPTPGNLFTEALDQIKTDRATYQQIYYQVHDSNLTFTVITSVIPSGDQELTDTQRAAFTGFVDNVYKYLVTLEYLQEFTYTVAGNSEDLESVANQYRCDIGDLGDSNSAVSGIFSSGQSIQIPVGIRVESTNSLNKIATKLNKDYGTESDKVEEIVTEYAKTADLLAVGGIITYTGNLVNYTVQDGDTFESIAIAQLALEEDQLIEPNLQTIAQGLDTTESLTNGVLIKGLESSHVNNYVTLNATLEEIAYGVLQLENADLDLEFDQILTDRINEIIAENESTVLLAGVTVSALDITTQDDETLETLQNRLSEDQDLVEAIRGLEIFPTDTTLTVTVTKKDEATPTPFNVEIKVITEKSWIAIAAAFPNNNSLETTETVITANAQRQDLLVAGSTIKITMANSSLDYTIQAQDSLYHIALNQFVATNDVSSMDVLKSGIVAEVGALEYTITDAILPERKTLAYLTQQLHLQTNLHRTVLETVQAVGNISDILTESTIDSQLVVVAAAVSDMSGLFGTEDVILADVLLNYTVTSGDSFDQMIAIAAAHDSQIITDQTTAGDIALQTPTLALESGATLYIPDRFTLDTSSAQNPDYLAVVQFTDQTTSLSTLTSTMGTEITPAAVAVANQTLAGLLSGNTAIDVRPVLASLTKISYNSDDTVNSDLKRLAAFIDSQTIQTGTDETFYTLTSGWAQTLVNFKNNIVGDASQTQQSIGNNIVGDASQAQQSIGAVNAIYEQLENLEGANRIALRALLDPNDSESSLSILKATLLDAEGNLKSQFEPSTVHTQPETLDVPDAIANIETAHGQPDDQVLIDTLKDSLEIIHRMYDFSCLKTAVDLLEKRTQRPLTVAEVAEALQNESVLIKANQNWIVPPAVASTTVDLTFRDNNNSLLYPTDLLFPVTVQLEMRRNQDLMHSDDVCEKEMDCYVSEAEVVSAYFAPKTVVLTSSSDDENAEFSERLASLDPFAKAFEQALPNLKLAVGRDAGNIDNANPQNSDTLWAVHLGDTGISYDIKEDFPYFFSAAPLSNTLMSGEVNLYSYTQENGLDQSSTETVRVDAVDLNGLARKYLRAIEDILKPETAIPAVNDSTLKDQLRRILDVKASLADSISKNVTHVLETSVDTTSEEYTTRQTLAVEALQKELLTNLADAYDIETIVQYNVDVAIADRYQWSDQDIPRLSGQPVMSGAYYTNPESTPNSTSSDTEKNALLQSIDFTLSPAKISLSDANNGKSTLTFFFNTQTPQRYEDIAVNLNYQVNELEYNINTTNSTSSWLNFIQPLNDEPNQIGDVQIPIPLRDFPLPPSLISQTAIPDPDSFAGDILSAEDIRDWNYVFLYEHPDVAQDTIECRIEYNGSSKLTIDDVSLKEPEENQDETFAVFTVTLSPPSDKTVTVNYQTQDGTAKAPGDYTATSGSLEFATGETSKTIEVKVNSDDVVENNETFTLVLSNAVNADIGDPVGVGTIIDTTNTIDPLLDTLVRFNNLYPTLASDLKALETGVNSDNQTTVTSALNAFATLAEEVARSWQIWQPIAIAQASRQTVHYNIDENLSADQETKTVIITPTNNLPVADQQILDIELPGYELNDTRQNDVTTNSPTVPYTTIEYDFTKLLDATGVETFGESALPDRKVTVTNLDVLDYQNAWGAIRLARNKNLIDGRETNAAFIFQTPEVRFKNRITPLIVNDKRWDIADLGDSRSKTLTQHLEELFKVLLPAVINRPYDIRISCQYAFALASNTNEEELLASLPVLLTPRFTVQKSGDSTDMLVVTQDLRTNIVREIENWQTQKNPNQSRGRYLFSFSLFSNPENVSSTENPNLPLLTVENLNLLLTDIIEE</sequence>
<evidence type="ECO:0000256" key="1">
    <source>
        <dbReference type="ARBA" id="ARBA00022729"/>
    </source>
</evidence>
<feature type="region of interest" description="Disordered" evidence="5">
    <location>
        <begin position="1122"/>
        <end position="1156"/>
    </location>
</feature>
<evidence type="ECO:0000256" key="3">
    <source>
        <dbReference type="ARBA" id="ARBA00022837"/>
    </source>
</evidence>
<dbReference type="SMART" id="SM00237">
    <property type="entry name" value="Calx_beta"/>
    <property type="match status" value="1"/>
</dbReference>
<organism evidence="7 8">
    <name type="scientific">Moorena producens 3L</name>
    <dbReference type="NCBI Taxonomy" id="489825"/>
    <lineage>
        <taxon>Bacteria</taxon>
        <taxon>Bacillati</taxon>
        <taxon>Cyanobacteriota</taxon>
        <taxon>Cyanophyceae</taxon>
        <taxon>Coleofasciculales</taxon>
        <taxon>Coleofasciculaceae</taxon>
        <taxon>Moorena</taxon>
    </lineage>
</organism>
<dbReference type="GO" id="GO:0016020">
    <property type="term" value="C:membrane"/>
    <property type="evidence" value="ECO:0007669"/>
    <property type="project" value="InterPro"/>
</dbReference>
<gene>
    <name evidence="7" type="ORF">LYNGBM3L_59110</name>
</gene>
<dbReference type="InterPro" id="IPR038081">
    <property type="entry name" value="CalX-like_sf"/>
</dbReference>
<evidence type="ECO:0000256" key="5">
    <source>
        <dbReference type="SAM" id="MobiDB-lite"/>
    </source>
</evidence>
<dbReference type="Pfam" id="PF03160">
    <property type="entry name" value="Calx-beta"/>
    <property type="match status" value="1"/>
</dbReference>
<evidence type="ECO:0000256" key="4">
    <source>
        <dbReference type="ARBA" id="ARBA00023065"/>
    </source>
</evidence>
<dbReference type="PANTHER" id="PTHR11878">
    <property type="entry name" value="SODIUM/CALCIUM EXCHANGER"/>
    <property type="match status" value="1"/>
</dbReference>
<reference evidence="8" key="1">
    <citation type="journal article" date="2011" name="Proc. Natl. Acad. Sci. U.S.A.">
        <title>Genomic insights into the physiology and ecology of the marine filamentous cyanobacterium Lyngbya majuscula.</title>
        <authorList>
            <person name="Jones A.C."/>
            <person name="Monroe E.A."/>
            <person name="Podell S."/>
            <person name="Hess W.R."/>
            <person name="Klages S."/>
            <person name="Esquenazi E."/>
            <person name="Niessen S."/>
            <person name="Hoover H."/>
            <person name="Rothmann M."/>
            <person name="Lasken R.S."/>
            <person name="Yates J.R.III."/>
            <person name="Reinhardt R."/>
            <person name="Kube M."/>
            <person name="Burkart M.D."/>
            <person name="Allen E.E."/>
            <person name="Dorrestein P.C."/>
            <person name="Gerwick W.H."/>
            <person name="Gerwick L."/>
        </authorList>
    </citation>
    <scope>NUCLEOTIDE SEQUENCE [LARGE SCALE GENOMIC DNA]</scope>
    <source>
        <strain evidence="8">3L</strain>
    </source>
</reference>
<name>F4XZW6_9CYAN</name>
<feature type="compositionally biased region" description="Low complexity" evidence="5">
    <location>
        <begin position="995"/>
        <end position="1033"/>
    </location>
</feature>
<dbReference type="EMBL" id="GL890965">
    <property type="protein sequence ID" value="EGJ29884.1"/>
    <property type="molecule type" value="Genomic_DNA"/>
</dbReference>
<proteinExistence type="predicted"/>
<dbReference type="eggNOG" id="COG1388">
    <property type="taxonomic scope" value="Bacteria"/>
</dbReference>
<dbReference type="GO" id="GO:0030001">
    <property type="term" value="P:metal ion transport"/>
    <property type="evidence" value="ECO:0007669"/>
    <property type="project" value="TreeGrafter"/>
</dbReference>
<feature type="domain" description="Calx-beta" evidence="6">
    <location>
        <begin position="3222"/>
        <end position="3311"/>
    </location>
</feature>
<evidence type="ECO:0000313" key="8">
    <source>
        <dbReference type="Proteomes" id="UP000003959"/>
    </source>
</evidence>
<keyword evidence="8" id="KW-1185">Reference proteome</keyword>
<dbReference type="InterPro" id="IPR003644">
    <property type="entry name" value="Calx_beta"/>
</dbReference>
<dbReference type="InterPro" id="IPR051171">
    <property type="entry name" value="CaCA"/>
</dbReference>
<dbReference type="eggNOG" id="COG3291">
    <property type="taxonomic scope" value="Bacteria"/>
</dbReference>
<dbReference type="PANTHER" id="PTHR11878:SF65">
    <property type="entry name" value="NA_CA-EXCHANGE PROTEIN, ISOFORM G"/>
    <property type="match status" value="1"/>
</dbReference>
<evidence type="ECO:0000313" key="7">
    <source>
        <dbReference type="EMBL" id="EGJ29884.1"/>
    </source>
</evidence>
<keyword evidence="4" id="KW-0406">Ion transport</keyword>
<dbReference type="RefSeq" id="WP_008188780.1">
    <property type="nucleotide sequence ID" value="NZ_GL890965.1"/>
</dbReference>
<accession>F4XZW6</accession>
<dbReference type="GO" id="GO:0007154">
    <property type="term" value="P:cell communication"/>
    <property type="evidence" value="ECO:0007669"/>
    <property type="project" value="InterPro"/>
</dbReference>
<dbReference type="SUPFAM" id="SSF141072">
    <property type="entry name" value="CalX-like"/>
    <property type="match status" value="1"/>
</dbReference>
<dbReference type="Gene3D" id="2.60.40.2030">
    <property type="match status" value="1"/>
</dbReference>
<dbReference type="Proteomes" id="UP000003959">
    <property type="component" value="Unassembled WGS sequence"/>
</dbReference>
<keyword evidence="1" id="KW-0732">Signal</keyword>
<keyword evidence="4" id="KW-0813">Transport</keyword>
<feature type="compositionally biased region" description="Low complexity" evidence="5">
    <location>
        <begin position="1125"/>
        <end position="1152"/>
    </location>
</feature>
<dbReference type="OrthoDB" id="467833at2"/>
<keyword evidence="3" id="KW-0106">Calcium</keyword>
<protein>
    <submittedName>
        <fullName evidence="7">Calx-beta domain protein</fullName>
    </submittedName>
</protein>
<evidence type="ECO:0000256" key="2">
    <source>
        <dbReference type="ARBA" id="ARBA00022737"/>
    </source>
</evidence>
<feature type="region of interest" description="Disordered" evidence="5">
    <location>
        <begin position="994"/>
        <end position="1035"/>
    </location>
</feature>
<keyword evidence="2" id="KW-0677">Repeat</keyword>